<dbReference type="OrthoDB" id="9797790at2"/>
<name>A0A918Z682_9GAMM</name>
<keyword evidence="11" id="KW-0282">Flagellum</keyword>
<reference evidence="11" key="2">
    <citation type="submission" date="2020-09" db="EMBL/GenBank/DDBJ databases">
        <authorList>
            <person name="Sun Q."/>
            <person name="Kim S."/>
        </authorList>
    </citation>
    <scope>NUCLEOTIDE SEQUENCE</scope>
    <source>
        <strain evidence="11">KCTC 32020</strain>
    </source>
</reference>
<dbReference type="PANTHER" id="PTHR30065:SF8">
    <property type="entry name" value="FLAGELLAR BIOSYNTHETIC PROTEIN FLIR"/>
    <property type="match status" value="1"/>
</dbReference>
<keyword evidence="4 10" id="KW-1003">Cell membrane</keyword>
<dbReference type="AlphaFoldDB" id="A0A918Z682"/>
<dbReference type="GO" id="GO:0044780">
    <property type="term" value="P:bacterial-type flagellum assembly"/>
    <property type="evidence" value="ECO:0007669"/>
    <property type="project" value="UniProtKB-UniRule"/>
</dbReference>
<feature type="transmembrane region" description="Helical" evidence="10">
    <location>
        <begin position="47"/>
        <end position="63"/>
    </location>
</feature>
<dbReference type="EMBL" id="BNCF01000010">
    <property type="protein sequence ID" value="GHE37557.1"/>
    <property type="molecule type" value="Genomic_DNA"/>
</dbReference>
<dbReference type="NCBIfam" id="TIGR01400">
    <property type="entry name" value="fliR"/>
    <property type="match status" value="1"/>
</dbReference>
<keyword evidence="5 10" id="KW-0812">Transmembrane</keyword>
<evidence type="ECO:0000313" key="12">
    <source>
        <dbReference type="Proteomes" id="UP000636453"/>
    </source>
</evidence>
<dbReference type="PRINTS" id="PR00953">
    <property type="entry name" value="TYPE3IMRPROT"/>
</dbReference>
<sequence length="261" mass="27126">MDSATAVLLDGTRLLGWIHAALWLSMRLGAAFLAAPLFGSRAVPPRVRMALVFALSAMLAPMLPKPPPAAFDALTVLNVMRELAIGVAIGFLLRLAFEAGAFAGELISQGMALSFAQMADPANGAPTVVGQWFYVALALLFLSFDGHLALIQLLADSYRLQPPGQPLPDWTALAQAVPAFLTSALAAGVAIALPIVLSMLVVNLCFGVLGRASPALQPIAIGIPAALLLGIALLVMLITRLVEPARSLFDAAFAAARGLLG</sequence>
<organism evidence="11 12">
    <name type="scientific">Vulcaniibacterium thermophilum</name>
    <dbReference type="NCBI Taxonomy" id="1169913"/>
    <lineage>
        <taxon>Bacteria</taxon>
        <taxon>Pseudomonadati</taxon>
        <taxon>Pseudomonadota</taxon>
        <taxon>Gammaproteobacteria</taxon>
        <taxon>Lysobacterales</taxon>
        <taxon>Lysobacteraceae</taxon>
        <taxon>Vulcaniibacterium</taxon>
    </lineage>
</organism>
<gene>
    <name evidence="11" type="primary">fliR</name>
    <name evidence="11" type="ORF">GCM10007167_19680</name>
</gene>
<dbReference type="InterPro" id="IPR002010">
    <property type="entry name" value="T3SS_IM_R"/>
</dbReference>
<dbReference type="GO" id="GO:0009425">
    <property type="term" value="C:bacterial-type flagellum basal body"/>
    <property type="evidence" value="ECO:0007669"/>
    <property type="project" value="UniProtKB-SubCell"/>
</dbReference>
<reference evidence="11" key="1">
    <citation type="journal article" date="2014" name="Int. J. Syst. Evol. Microbiol.">
        <title>Complete genome sequence of Corynebacterium casei LMG S-19264T (=DSM 44701T), isolated from a smear-ripened cheese.</title>
        <authorList>
            <consortium name="US DOE Joint Genome Institute (JGI-PGF)"/>
            <person name="Walter F."/>
            <person name="Albersmeier A."/>
            <person name="Kalinowski J."/>
            <person name="Ruckert C."/>
        </authorList>
    </citation>
    <scope>NUCLEOTIDE SEQUENCE</scope>
    <source>
        <strain evidence="11">KCTC 32020</strain>
    </source>
</reference>
<proteinExistence type="inferred from homology"/>
<keyword evidence="6 10" id="KW-1133">Transmembrane helix</keyword>
<comment type="similarity">
    <text evidence="2 10">Belongs to the FliR/MopE/SpaR family.</text>
</comment>
<dbReference type="RefSeq" id="WP_146475162.1">
    <property type="nucleotide sequence ID" value="NZ_BNCF01000010.1"/>
</dbReference>
<dbReference type="GO" id="GO:0005886">
    <property type="term" value="C:plasma membrane"/>
    <property type="evidence" value="ECO:0007669"/>
    <property type="project" value="UniProtKB-SubCell"/>
</dbReference>
<keyword evidence="8 10" id="KW-0975">Bacterial flagellum</keyword>
<dbReference type="PANTHER" id="PTHR30065">
    <property type="entry name" value="FLAGELLAR BIOSYNTHETIC PROTEIN FLIR"/>
    <property type="match status" value="1"/>
</dbReference>
<keyword evidence="11" id="KW-0966">Cell projection</keyword>
<protein>
    <recommendedName>
        <fullName evidence="3 9">Flagellar biosynthetic protein FliR</fullName>
    </recommendedName>
</protein>
<evidence type="ECO:0000256" key="4">
    <source>
        <dbReference type="ARBA" id="ARBA00022475"/>
    </source>
</evidence>
<keyword evidence="7 10" id="KW-0472">Membrane</keyword>
<evidence type="ECO:0000256" key="3">
    <source>
        <dbReference type="ARBA" id="ARBA00021717"/>
    </source>
</evidence>
<comment type="function">
    <text evidence="1 10">Role in flagellar biosynthesis.</text>
</comment>
<evidence type="ECO:0000256" key="2">
    <source>
        <dbReference type="ARBA" id="ARBA00009772"/>
    </source>
</evidence>
<comment type="subcellular location">
    <subcellularLocation>
        <location evidence="10">Cell membrane</location>
        <topology evidence="10">Multi-pass membrane protein</topology>
    </subcellularLocation>
    <subcellularLocation>
        <location evidence="10">Bacterial flagellum basal body</location>
    </subcellularLocation>
</comment>
<evidence type="ECO:0000256" key="10">
    <source>
        <dbReference type="RuleBase" id="RU362071"/>
    </source>
</evidence>
<dbReference type="Proteomes" id="UP000636453">
    <property type="component" value="Unassembled WGS sequence"/>
</dbReference>
<evidence type="ECO:0000256" key="8">
    <source>
        <dbReference type="ARBA" id="ARBA00023143"/>
    </source>
</evidence>
<dbReference type="Pfam" id="PF01311">
    <property type="entry name" value="Bac_export_1"/>
    <property type="match status" value="1"/>
</dbReference>
<feature type="transmembrane region" description="Helical" evidence="10">
    <location>
        <begin position="131"/>
        <end position="155"/>
    </location>
</feature>
<evidence type="ECO:0000313" key="11">
    <source>
        <dbReference type="EMBL" id="GHE37557.1"/>
    </source>
</evidence>
<evidence type="ECO:0000256" key="1">
    <source>
        <dbReference type="ARBA" id="ARBA00002578"/>
    </source>
</evidence>
<evidence type="ECO:0000256" key="9">
    <source>
        <dbReference type="NCBIfam" id="TIGR01400"/>
    </source>
</evidence>
<keyword evidence="11" id="KW-0969">Cilium</keyword>
<accession>A0A918Z682</accession>
<evidence type="ECO:0000256" key="7">
    <source>
        <dbReference type="ARBA" id="ARBA00023136"/>
    </source>
</evidence>
<feature type="transmembrane region" description="Helical" evidence="10">
    <location>
        <begin position="176"/>
        <end position="209"/>
    </location>
</feature>
<keyword evidence="12" id="KW-1185">Reference proteome</keyword>
<dbReference type="GO" id="GO:0006605">
    <property type="term" value="P:protein targeting"/>
    <property type="evidence" value="ECO:0007669"/>
    <property type="project" value="UniProtKB-UniRule"/>
</dbReference>
<feature type="transmembrane region" description="Helical" evidence="10">
    <location>
        <begin position="14"/>
        <end position="35"/>
    </location>
</feature>
<dbReference type="InterPro" id="IPR006303">
    <property type="entry name" value="FliR"/>
</dbReference>
<feature type="transmembrane region" description="Helical" evidence="10">
    <location>
        <begin position="215"/>
        <end position="238"/>
    </location>
</feature>
<comment type="caution">
    <text evidence="11">The sequence shown here is derived from an EMBL/GenBank/DDBJ whole genome shotgun (WGS) entry which is preliminary data.</text>
</comment>
<evidence type="ECO:0000256" key="6">
    <source>
        <dbReference type="ARBA" id="ARBA00022989"/>
    </source>
</evidence>
<evidence type="ECO:0000256" key="5">
    <source>
        <dbReference type="ARBA" id="ARBA00022692"/>
    </source>
</evidence>